<gene>
    <name evidence="3" type="ORF">BOW51_03240</name>
</gene>
<sequence>MKVIFLSKFCQKSGSKALSLRQLVFGVGVVFATVVGTSLWAGYELGQQTRLANSESERANRILHDMIRQQQTDLEETRAASREHIDALALRLGEMQSHILRIDALGERLAIIGKLDTGEFDFSESPARGGLDASETAQSVEAGELVAEIEGLARTLDDREHKLELLEEMLLGIELQKQTTPAGRPVKKGWISSRYGYRKDPFTGKNAFHHGVDIAGKKDSDVFAVASGVVTFAGEQSGYGYLVEIRHADGYATKYGHNSKIFVEAGDLVTKGQVIGSLGSTGRSTGPHVHFEIVRNGKTLNPSKYLRKIN</sequence>
<dbReference type="AlphaFoldDB" id="A0A1T2KWR5"/>
<organism evidence="3 4">
    <name type="scientific">Solemya velesiana gill symbiont</name>
    <dbReference type="NCBI Taxonomy" id="1918948"/>
    <lineage>
        <taxon>Bacteria</taxon>
        <taxon>Pseudomonadati</taxon>
        <taxon>Pseudomonadota</taxon>
        <taxon>Gammaproteobacteria</taxon>
        <taxon>sulfur-oxidizing symbionts</taxon>
    </lineage>
</organism>
<keyword evidence="1" id="KW-1133">Transmembrane helix</keyword>
<protein>
    <recommendedName>
        <fullName evidence="2">M23ase beta-sheet core domain-containing protein</fullName>
    </recommendedName>
</protein>
<dbReference type="EMBL" id="MPRJ01000013">
    <property type="protein sequence ID" value="OOZ37298.1"/>
    <property type="molecule type" value="Genomic_DNA"/>
</dbReference>
<dbReference type="PANTHER" id="PTHR21666">
    <property type="entry name" value="PEPTIDASE-RELATED"/>
    <property type="match status" value="1"/>
</dbReference>
<dbReference type="Pfam" id="PF01551">
    <property type="entry name" value="Peptidase_M23"/>
    <property type="match status" value="1"/>
</dbReference>
<dbReference type="Gene3D" id="2.70.70.10">
    <property type="entry name" value="Glucose Permease (Domain IIA)"/>
    <property type="match status" value="1"/>
</dbReference>
<accession>A0A1T2KWR5</accession>
<proteinExistence type="predicted"/>
<reference evidence="3 4" key="1">
    <citation type="submission" date="2016-11" db="EMBL/GenBank/DDBJ databases">
        <title>Mixed transmission modes and dynamic genome evolution in an obligate animal-bacterial symbiosis.</title>
        <authorList>
            <person name="Russell S.L."/>
            <person name="Corbett-Detig R.B."/>
            <person name="Cavanaugh C.M."/>
        </authorList>
    </citation>
    <scope>NUCLEOTIDE SEQUENCE [LARGE SCALE GENOMIC DNA]</scope>
    <source>
        <strain evidence="3">Se-Cadez</strain>
    </source>
</reference>
<keyword evidence="1" id="KW-0472">Membrane</keyword>
<dbReference type="InterPro" id="IPR050570">
    <property type="entry name" value="Cell_wall_metabolism_enzyme"/>
</dbReference>
<name>A0A1T2KWR5_9GAMM</name>
<comment type="caution">
    <text evidence="3">The sequence shown here is derived from an EMBL/GenBank/DDBJ whole genome shotgun (WGS) entry which is preliminary data.</text>
</comment>
<dbReference type="FunFam" id="2.70.70.10:FF:000006">
    <property type="entry name" value="M23 family peptidase"/>
    <property type="match status" value="1"/>
</dbReference>
<feature type="transmembrane region" description="Helical" evidence="1">
    <location>
        <begin position="20"/>
        <end position="43"/>
    </location>
</feature>
<dbReference type="InterPro" id="IPR016047">
    <property type="entry name" value="M23ase_b-sheet_dom"/>
</dbReference>
<feature type="domain" description="M23ase beta-sheet core" evidence="2">
    <location>
        <begin position="208"/>
        <end position="302"/>
    </location>
</feature>
<dbReference type="GO" id="GO:0004222">
    <property type="term" value="F:metalloendopeptidase activity"/>
    <property type="evidence" value="ECO:0007669"/>
    <property type="project" value="TreeGrafter"/>
</dbReference>
<evidence type="ECO:0000313" key="4">
    <source>
        <dbReference type="Proteomes" id="UP000190896"/>
    </source>
</evidence>
<keyword evidence="1" id="KW-0812">Transmembrane</keyword>
<dbReference type="CDD" id="cd12797">
    <property type="entry name" value="M23_peptidase"/>
    <property type="match status" value="1"/>
</dbReference>
<evidence type="ECO:0000313" key="3">
    <source>
        <dbReference type="EMBL" id="OOZ37298.1"/>
    </source>
</evidence>
<dbReference type="OrthoDB" id="9805070at2"/>
<dbReference type="InterPro" id="IPR011055">
    <property type="entry name" value="Dup_hybrid_motif"/>
</dbReference>
<dbReference type="SUPFAM" id="SSF51261">
    <property type="entry name" value="Duplicated hybrid motif"/>
    <property type="match status" value="1"/>
</dbReference>
<evidence type="ECO:0000256" key="1">
    <source>
        <dbReference type="SAM" id="Phobius"/>
    </source>
</evidence>
<dbReference type="PANTHER" id="PTHR21666:SF291">
    <property type="entry name" value="STAGE II SPORULATION PROTEIN Q"/>
    <property type="match status" value="1"/>
</dbReference>
<evidence type="ECO:0000259" key="2">
    <source>
        <dbReference type="Pfam" id="PF01551"/>
    </source>
</evidence>
<keyword evidence="4" id="KW-1185">Reference proteome</keyword>
<dbReference type="Proteomes" id="UP000190896">
    <property type="component" value="Unassembled WGS sequence"/>
</dbReference>